<evidence type="ECO:0000256" key="2">
    <source>
        <dbReference type="ARBA" id="ARBA00022679"/>
    </source>
</evidence>
<evidence type="ECO:0000256" key="5">
    <source>
        <dbReference type="ARBA" id="ARBA00022840"/>
    </source>
</evidence>
<keyword evidence="9" id="KW-1185">Reference proteome</keyword>
<evidence type="ECO:0000256" key="1">
    <source>
        <dbReference type="ARBA" id="ARBA00022527"/>
    </source>
</evidence>
<dbReference type="GO" id="GO:0004674">
    <property type="term" value="F:protein serine/threonine kinase activity"/>
    <property type="evidence" value="ECO:0007669"/>
    <property type="project" value="UniProtKB-KW"/>
</dbReference>
<feature type="compositionally biased region" description="Low complexity" evidence="6">
    <location>
        <begin position="90"/>
        <end position="123"/>
    </location>
</feature>
<dbReference type="STRING" id="307507.A0A2V0NRE2"/>
<keyword evidence="2" id="KW-0808">Transferase</keyword>
<dbReference type="Pfam" id="PF00069">
    <property type="entry name" value="Pkinase"/>
    <property type="match status" value="1"/>
</dbReference>
<keyword evidence="1" id="KW-0723">Serine/threonine-protein kinase</keyword>
<evidence type="ECO:0000256" key="6">
    <source>
        <dbReference type="SAM" id="MobiDB-lite"/>
    </source>
</evidence>
<evidence type="ECO:0000256" key="4">
    <source>
        <dbReference type="ARBA" id="ARBA00022777"/>
    </source>
</evidence>
<evidence type="ECO:0000256" key="3">
    <source>
        <dbReference type="ARBA" id="ARBA00022741"/>
    </source>
</evidence>
<proteinExistence type="predicted"/>
<dbReference type="OrthoDB" id="542374at2759"/>
<dbReference type="Gene3D" id="1.10.510.10">
    <property type="entry name" value="Transferase(Phosphotransferase) domain 1"/>
    <property type="match status" value="1"/>
</dbReference>
<dbReference type="InParanoid" id="A0A2V0NRE2"/>
<dbReference type="PROSITE" id="PS50011">
    <property type="entry name" value="PROTEIN_KINASE_DOM"/>
    <property type="match status" value="1"/>
</dbReference>
<dbReference type="Proteomes" id="UP000247498">
    <property type="component" value="Unassembled WGS sequence"/>
</dbReference>
<name>A0A2V0NRE2_9CHLO</name>
<dbReference type="SMART" id="SM00220">
    <property type="entry name" value="S_TKc"/>
    <property type="match status" value="1"/>
</dbReference>
<evidence type="ECO:0000259" key="7">
    <source>
        <dbReference type="PROSITE" id="PS50011"/>
    </source>
</evidence>
<organism evidence="8 9">
    <name type="scientific">Raphidocelis subcapitata</name>
    <dbReference type="NCBI Taxonomy" id="307507"/>
    <lineage>
        <taxon>Eukaryota</taxon>
        <taxon>Viridiplantae</taxon>
        <taxon>Chlorophyta</taxon>
        <taxon>core chlorophytes</taxon>
        <taxon>Chlorophyceae</taxon>
        <taxon>CS clade</taxon>
        <taxon>Sphaeropleales</taxon>
        <taxon>Selenastraceae</taxon>
        <taxon>Raphidocelis</taxon>
    </lineage>
</organism>
<feature type="compositionally biased region" description="Low complexity" evidence="6">
    <location>
        <begin position="135"/>
        <end position="161"/>
    </location>
</feature>
<dbReference type="SUPFAM" id="SSF56112">
    <property type="entry name" value="Protein kinase-like (PK-like)"/>
    <property type="match status" value="1"/>
</dbReference>
<feature type="region of interest" description="Disordered" evidence="6">
    <location>
        <begin position="203"/>
        <end position="250"/>
    </location>
</feature>
<accession>A0A2V0NRE2</accession>
<gene>
    <name evidence="8" type="ORF">Rsub_01929</name>
</gene>
<dbReference type="InterPro" id="IPR011009">
    <property type="entry name" value="Kinase-like_dom_sf"/>
</dbReference>
<evidence type="ECO:0000313" key="8">
    <source>
        <dbReference type="EMBL" id="GBF89212.1"/>
    </source>
</evidence>
<dbReference type="GO" id="GO:0005524">
    <property type="term" value="F:ATP binding"/>
    <property type="evidence" value="ECO:0007669"/>
    <property type="project" value="UniProtKB-KW"/>
</dbReference>
<sequence length="588" mass="60112">MGVGSSIPVQRRTRVEACRALPRGASDTCAPLAPVDAPRSSAASPRNAAAVGMSDSRLSLSPSPHAATLKPSWILSSAADAKHARRRGAADTAAVAAAPARPRPDPAAAAPPSLSAVLPALRAGSDDCHPPLDEPAAAPAAAQGGAPSTPSAPGSDSSGSSTAVDAFVILATSAASAAGGGGAAACGPAQLPDLMEAAWFGQRPAPATPRAGGSSDAGAAEPKPAAREPAASADGKPPPRPHSVVPPFAVPSGTEISARMAASPALFRALAERGGELFESGALLGAGGDGEVRLVRVDGADYALKLSGPPGEVFLAPLISSPWVQMPLAAAPAPALPAQRGGGGGDRWLCAYPLAEGDLEQVAQGLRARGHGMSFDQLRAVAAEMLVALRRVHAAGVRHGDVKPSNWLVMASNHVVLSDFGNSGPAAADPKWSGTPGFAAPEQACSAARRGPPPEWRLRLRAAAVAVEARLRGRATDFRPVDIWGLGATLFHLLCPWPSEAAAVLAAAARRPVDWTPPTWLPNDLFDLLFNCMLVPNPRARLSVRGLAAHPFFAGVRWRAVEVQRVPPPLDLPWLAQKGRGAQLCRRP</sequence>
<reference evidence="8 9" key="1">
    <citation type="journal article" date="2018" name="Sci. Rep.">
        <title>Raphidocelis subcapitata (=Pseudokirchneriella subcapitata) provides an insight into genome evolution and environmental adaptations in the Sphaeropleales.</title>
        <authorList>
            <person name="Suzuki S."/>
            <person name="Yamaguchi H."/>
            <person name="Nakajima N."/>
            <person name="Kawachi M."/>
        </authorList>
    </citation>
    <scope>NUCLEOTIDE SEQUENCE [LARGE SCALE GENOMIC DNA]</scope>
    <source>
        <strain evidence="8 9">NIES-35</strain>
    </source>
</reference>
<dbReference type="InterPro" id="IPR000719">
    <property type="entry name" value="Prot_kinase_dom"/>
</dbReference>
<dbReference type="PANTHER" id="PTHR24351">
    <property type="entry name" value="RIBOSOMAL PROTEIN S6 KINASE"/>
    <property type="match status" value="1"/>
</dbReference>
<feature type="region of interest" description="Disordered" evidence="6">
    <location>
        <begin position="22"/>
        <end position="161"/>
    </location>
</feature>
<comment type="caution">
    <text evidence="8">The sequence shown here is derived from an EMBL/GenBank/DDBJ whole genome shotgun (WGS) entry which is preliminary data.</text>
</comment>
<feature type="domain" description="Protein kinase" evidence="7">
    <location>
        <begin position="278"/>
        <end position="553"/>
    </location>
</feature>
<keyword evidence="3" id="KW-0547">Nucleotide-binding</keyword>
<feature type="compositionally biased region" description="Low complexity" evidence="6">
    <location>
        <begin position="216"/>
        <end position="235"/>
    </location>
</feature>
<dbReference type="EMBL" id="BDRX01000008">
    <property type="protein sequence ID" value="GBF89212.1"/>
    <property type="molecule type" value="Genomic_DNA"/>
</dbReference>
<keyword evidence="5" id="KW-0067">ATP-binding</keyword>
<feature type="compositionally biased region" description="Low complexity" evidence="6">
    <location>
        <begin position="33"/>
        <end position="51"/>
    </location>
</feature>
<keyword evidence="4" id="KW-0418">Kinase</keyword>
<evidence type="ECO:0000313" key="9">
    <source>
        <dbReference type="Proteomes" id="UP000247498"/>
    </source>
</evidence>
<dbReference type="AlphaFoldDB" id="A0A2V0NRE2"/>
<protein>
    <recommendedName>
        <fullName evidence="7">Protein kinase domain-containing protein</fullName>
    </recommendedName>
</protein>